<comment type="caution">
    <text evidence="1">The sequence shown here is derived from an EMBL/GenBank/DDBJ whole genome shotgun (WGS) entry which is preliminary data.</text>
</comment>
<protein>
    <submittedName>
        <fullName evidence="1">Uncharacterized protein</fullName>
    </submittedName>
</protein>
<dbReference type="InterPro" id="IPR058292">
    <property type="entry name" value="DUF7986"/>
</dbReference>
<sequence length="202" mass="21255">MRLEMQTAALAHVPRPSVVAHARYLGLWDGRQPAVPHEAAAVLLYDLGLYAAVGRLPRGIDRYAAQLRPRPEAGSERARLLAALRASRLSLFRIRDRHPEGGVLLDEMGAGAPVRLMDETLASIARPGLPFAARVADADPEFAVACGVLIPASTALLDAMRALPPPPDLGPEGEFAARLHRAALELGVVHGGGAPAGRQGGA</sequence>
<dbReference type="EMBL" id="BMKS01000011">
    <property type="protein sequence ID" value="GGG42673.1"/>
    <property type="molecule type" value="Genomic_DNA"/>
</dbReference>
<name>A0A8J2ZDG8_9PROT</name>
<evidence type="ECO:0000313" key="1">
    <source>
        <dbReference type="EMBL" id="GGG42673.1"/>
    </source>
</evidence>
<proteinExistence type="predicted"/>
<gene>
    <name evidence="1" type="ORF">GCM10010964_32700</name>
</gene>
<dbReference type="AlphaFoldDB" id="A0A8J2ZDG8"/>
<accession>A0A8J2ZDG8</accession>
<evidence type="ECO:0000313" key="2">
    <source>
        <dbReference type="Proteomes" id="UP000597507"/>
    </source>
</evidence>
<dbReference type="Proteomes" id="UP000597507">
    <property type="component" value="Unassembled WGS sequence"/>
</dbReference>
<reference evidence="1 2" key="1">
    <citation type="journal article" date="2014" name="Int. J. Syst. Evol. Microbiol.">
        <title>Complete genome sequence of Corynebacterium casei LMG S-19264T (=DSM 44701T), isolated from a smear-ripened cheese.</title>
        <authorList>
            <consortium name="US DOE Joint Genome Institute (JGI-PGF)"/>
            <person name="Walter F."/>
            <person name="Albersmeier A."/>
            <person name="Kalinowski J."/>
            <person name="Ruckert C."/>
        </authorList>
    </citation>
    <scope>NUCLEOTIDE SEQUENCE [LARGE SCALE GENOMIC DNA]</scope>
    <source>
        <strain evidence="1 2">CGMCC 1.16330</strain>
    </source>
</reference>
<dbReference type="Pfam" id="PF25948">
    <property type="entry name" value="DUF7986"/>
    <property type="match status" value="1"/>
</dbReference>
<keyword evidence="2" id="KW-1185">Reference proteome</keyword>
<organism evidence="1 2">
    <name type="scientific">Caldovatus sediminis</name>
    <dbReference type="NCBI Taxonomy" id="2041189"/>
    <lineage>
        <taxon>Bacteria</taxon>
        <taxon>Pseudomonadati</taxon>
        <taxon>Pseudomonadota</taxon>
        <taxon>Alphaproteobacteria</taxon>
        <taxon>Acetobacterales</taxon>
        <taxon>Roseomonadaceae</taxon>
        <taxon>Caldovatus</taxon>
    </lineage>
</organism>